<dbReference type="InterPro" id="IPR023210">
    <property type="entry name" value="NADP_OxRdtase_dom"/>
</dbReference>
<gene>
    <name evidence="4" type="ORF">K435DRAFT_737856</name>
</gene>
<evidence type="ECO:0000256" key="1">
    <source>
        <dbReference type="ARBA" id="ARBA00022857"/>
    </source>
</evidence>
<dbReference type="EMBL" id="ML180251">
    <property type="protein sequence ID" value="THU78157.1"/>
    <property type="molecule type" value="Genomic_DNA"/>
</dbReference>
<dbReference type="AlphaFoldDB" id="A0A4S8KQY5"/>
<evidence type="ECO:0000259" key="3">
    <source>
        <dbReference type="Pfam" id="PF00248"/>
    </source>
</evidence>
<comment type="similarity">
    <text evidence="2">Belongs to the aldo/keto reductase family. Aldo/keto reductase 2 subfamily.</text>
</comment>
<dbReference type="PANTHER" id="PTHR43364:SF7">
    <property type="entry name" value="NADP-DEPENDENT OXIDOREDUCTASE DOMAIN-CONTAINING PROTEIN-RELATED"/>
    <property type="match status" value="1"/>
</dbReference>
<dbReference type="Proteomes" id="UP000297245">
    <property type="component" value="Unassembled WGS sequence"/>
</dbReference>
<accession>A0A4S8KQY5</accession>
<evidence type="ECO:0000256" key="2">
    <source>
        <dbReference type="ARBA" id="ARBA00038157"/>
    </source>
</evidence>
<keyword evidence="1" id="KW-0521">NADP</keyword>
<dbReference type="OrthoDB" id="48988at2759"/>
<feature type="domain" description="NADP-dependent oxidoreductase" evidence="3">
    <location>
        <begin position="29"/>
        <end position="230"/>
    </location>
</feature>
<dbReference type="SUPFAM" id="SSF51430">
    <property type="entry name" value="NAD(P)-linked oxidoreductase"/>
    <property type="match status" value="1"/>
</dbReference>
<dbReference type="Gene3D" id="3.20.20.100">
    <property type="entry name" value="NADP-dependent oxidoreductase domain"/>
    <property type="match status" value="1"/>
</dbReference>
<evidence type="ECO:0000313" key="5">
    <source>
        <dbReference type="Proteomes" id="UP000297245"/>
    </source>
</evidence>
<evidence type="ECO:0000313" key="4">
    <source>
        <dbReference type="EMBL" id="THU78157.1"/>
    </source>
</evidence>
<dbReference type="InterPro" id="IPR050523">
    <property type="entry name" value="AKR_Detox_Biosynth"/>
</dbReference>
<organism evidence="4 5">
    <name type="scientific">Dendrothele bispora (strain CBS 962.96)</name>
    <dbReference type="NCBI Taxonomy" id="1314807"/>
    <lineage>
        <taxon>Eukaryota</taxon>
        <taxon>Fungi</taxon>
        <taxon>Dikarya</taxon>
        <taxon>Basidiomycota</taxon>
        <taxon>Agaricomycotina</taxon>
        <taxon>Agaricomycetes</taxon>
        <taxon>Agaricomycetidae</taxon>
        <taxon>Agaricales</taxon>
        <taxon>Agaricales incertae sedis</taxon>
        <taxon>Dendrothele</taxon>
    </lineage>
</organism>
<reference evidence="4 5" key="1">
    <citation type="journal article" date="2019" name="Nat. Ecol. Evol.">
        <title>Megaphylogeny resolves global patterns of mushroom evolution.</title>
        <authorList>
            <person name="Varga T."/>
            <person name="Krizsan K."/>
            <person name="Foldi C."/>
            <person name="Dima B."/>
            <person name="Sanchez-Garcia M."/>
            <person name="Sanchez-Ramirez S."/>
            <person name="Szollosi G.J."/>
            <person name="Szarkandi J.G."/>
            <person name="Papp V."/>
            <person name="Albert L."/>
            <person name="Andreopoulos W."/>
            <person name="Angelini C."/>
            <person name="Antonin V."/>
            <person name="Barry K.W."/>
            <person name="Bougher N.L."/>
            <person name="Buchanan P."/>
            <person name="Buyck B."/>
            <person name="Bense V."/>
            <person name="Catcheside P."/>
            <person name="Chovatia M."/>
            <person name="Cooper J."/>
            <person name="Damon W."/>
            <person name="Desjardin D."/>
            <person name="Finy P."/>
            <person name="Geml J."/>
            <person name="Haridas S."/>
            <person name="Hughes K."/>
            <person name="Justo A."/>
            <person name="Karasinski D."/>
            <person name="Kautmanova I."/>
            <person name="Kiss B."/>
            <person name="Kocsube S."/>
            <person name="Kotiranta H."/>
            <person name="LaButti K.M."/>
            <person name="Lechner B.E."/>
            <person name="Liimatainen K."/>
            <person name="Lipzen A."/>
            <person name="Lukacs Z."/>
            <person name="Mihaltcheva S."/>
            <person name="Morgado L.N."/>
            <person name="Niskanen T."/>
            <person name="Noordeloos M.E."/>
            <person name="Ohm R.A."/>
            <person name="Ortiz-Santana B."/>
            <person name="Ovrebo C."/>
            <person name="Racz N."/>
            <person name="Riley R."/>
            <person name="Savchenko A."/>
            <person name="Shiryaev A."/>
            <person name="Soop K."/>
            <person name="Spirin V."/>
            <person name="Szebenyi C."/>
            <person name="Tomsovsky M."/>
            <person name="Tulloss R.E."/>
            <person name="Uehling J."/>
            <person name="Grigoriev I.V."/>
            <person name="Vagvolgyi C."/>
            <person name="Papp T."/>
            <person name="Martin F.M."/>
            <person name="Miettinen O."/>
            <person name="Hibbett D.S."/>
            <person name="Nagy L.G."/>
        </authorList>
    </citation>
    <scope>NUCLEOTIDE SEQUENCE [LARGE SCALE GENOMIC DNA]</scope>
    <source>
        <strain evidence="4 5">CBS 962.96</strain>
    </source>
</reference>
<sequence length="407" mass="45855">MFTVPPQPPRTKLGRYRQLAPRAAIHVSPICLGGMSIGDQWTSSFGAMDKESSFKLLDAYFDAGGNFIDTANIYQNGTSEQFIGEWMAKRKNRDQMVLATKYSNYTYNGSTSIEQRVNYVGNGTKSLKLSVEASLERFKTSYIDLLYVHWWDSHTSVEEMMDALHNLVAAGKVLYLGISDSPAWFVVKANAYARSVGKTPFVVYQGEYSILKRDMEREIIPMCISEGVCFLTQKYEMSTDEFNNRSFNKGLGIHPWGVLASGHIRSNEEEKRRLESGEKGRQIPDWNLDWIRSPEEVKVCDGLEKVAKEVGAKNIGALAIAYVLHKTQYMFPIIGGRKVEHLTSNIEALDISLTPEQISYMDGLKPFEFGSPYDIFGKNGEYPMLVTIHAAIDNIPRPVPITPTKQQ</sequence>
<dbReference type="InterPro" id="IPR036812">
    <property type="entry name" value="NAD(P)_OxRdtase_dom_sf"/>
</dbReference>
<protein>
    <submittedName>
        <fullName evidence="4">Aryl-alcohol dehydrogenase</fullName>
    </submittedName>
</protein>
<keyword evidence="5" id="KW-1185">Reference proteome</keyword>
<proteinExistence type="inferred from homology"/>
<feature type="domain" description="NADP-dependent oxidoreductase" evidence="3">
    <location>
        <begin position="248"/>
        <end position="364"/>
    </location>
</feature>
<name>A0A4S8KQY5_DENBC</name>
<dbReference type="Pfam" id="PF00248">
    <property type="entry name" value="Aldo_ket_red"/>
    <property type="match status" value="2"/>
</dbReference>
<dbReference type="PANTHER" id="PTHR43364">
    <property type="entry name" value="NADH-SPECIFIC METHYLGLYOXAL REDUCTASE-RELATED"/>
    <property type="match status" value="1"/>
</dbReference>